<dbReference type="AlphaFoldDB" id="A0A1Y5EH43"/>
<dbReference type="Proteomes" id="UP000243053">
    <property type="component" value="Unassembled WGS sequence"/>
</dbReference>
<accession>A0A1Y5EH43</accession>
<sequence>MKISSIAMAIIASTSFSLMANASESTELAEVKQELKQIKQQLAKDSAAKDASIKVGGAVRFQYGIKDYDEDDKDRGGDFDFDVFRLDFNGTIGDITLSAQYRWYQYMDAVHHAYVAYQFDENWQGQVGITQVPFGNLTYNSNSFFFSTNFYVGLEDDYDAGLSFIGDYDKHDIRIAFFKTDEMGGIDGYVGDKTGRYSYDIVGTRNPGEGIYDTPQQGLADDSTFNLRYAYKFDSFEVGASLLSGGIEGEDGNAGDHNAYAFHAKGNIDNFGVMFQYTDYEYDLDDGSDFVTVGAYAFYDTIPASATIYNLNLSYSLPVEIGPITNLTFYNDYNLMTDKSGDLKEDTMMNVTGVMVTSGNLYTLIDFAIGQNQPFLGGSLAGDSDETNSRLNINFGYYF</sequence>
<organism evidence="3 4">
    <name type="scientific">Colwellia psychrerythraea</name>
    <name type="common">Vibrio psychroerythus</name>
    <dbReference type="NCBI Taxonomy" id="28229"/>
    <lineage>
        <taxon>Bacteria</taxon>
        <taxon>Pseudomonadati</taxon>
        <taxon>Pseudomonadota</taxon>
        <taxon>Gammaproteobacteria</taxon>
        <taxon>Alteromonadales</taxon>
        <taxon>Colwelliaceae</taxon>
        <taxon>Colwellia</taxon>
    </lineage>
</organism>
<evidence type="ECO:0000256" key="1">
    <source>
        <dbReference type="SAM" id="Coils"/>
    </source>
</evidence>
<feature type="chain" id="PRO_5013255109" description="Phosphate-selective porin O and P" evidence="2">
    <location>
        <begin position="23"/>
        <end position="399"/>
    </location>
</feature>
<gene>
    <name evidence="3" type="ORF">A9Q75_06705</name>
</gene>
<comment type="caution">
    <text evidence="3">The sequence shown here is derived from an EMBL/GenBank/DDBJ whole genome shotgun (WGS) entry which is preliminary data.</text>
</comment>
<dbReference type="EMBL" id="MAAF01000041">
    <property type="protein sequence ID" value="OUR82043.1"/>
    <property type="molecule type" value="Genomic_DNA"/>
</dbReference>
<evidence type="ECO:0000313" key="3">
    <source>
        <dbReference type="EMBL" id="OUR82043.1"/>
    </source>
</evidence>
<reference evidence="4" key="1">
    <citation type="journal article" date="2017" name="Proc. Natl. Acad. Sci. U.S.A.">
        <title>Simulation of Deepwater Horizon oil plume reveals substrate specialization within a complex community of hydrocarbon degraders.</title>
        <authorList>
            <person name="Hu P."/>
            <person name="Dubinsky E.A."/>
            <person name="Probst A.J."/>
            <person name="Wang J."/>
            <person name="Sieber C.M.K."/>
            <person name="Tom L.M."/>
            <person name="Gardinali P."/>
            <person name="Banfield J.F."/>
            <person name="Atlas R.M."/>
            <person name="Andersen G.L."/>
        </authorList>
    </citation>
    <scope>NUCLEOTIDE SEQUENCE [LARGE SCALE GENOMIC DNA]</scope>
</reference>
<dbReference type="Gene3D" id="2.40.160.10">
    <property type="entry name" value="Porin"/>
    <property type="match status" value="1"/>
</dbReference>
<proteinExistence type="predicted"/>
<feature type="signal peptide" evidence="2">
    <location>
        <begin position="1"/>
        <end position="22"/>
    </location>
</feature>
<evidence type="ECO:0008006" key="5">
    <source>
        <dbReference type="Google" id="ProtNLM"/>
    </source>
</evidence>
<keyword evidence="1" id="KW-0175">Coiled coil</keyword>
<dbReference type="InterPro" id="IPR023614">
    <property type="entry name" value="Porin_dom_sf"/>
</dbReference>
<keyword evidence="2" id="KW-0732">Signal</keyword>
<evidence type="ECO:0000313" key="4">
    <source>
        <dbReference type="Proteomes" id="UP000243053"/>
    </source>
</evidence>
<name>A0A1Y5EH43_COLPS</name>
<evidence type="ECO:0000256" key="2">
    <source>
        <dbReference type="SAM" id="SignalP"/>
    </source>
</evidence>
<feature type="coiled-coil region" evidence="1">
    <location>
        <begin position="21"/>
        <end position="48"/>
    </location>
</feature>
<dbReference type="SUPFAM" id="SSF56935">
    <property type="entry name" value="Porins"/>
    <property type="match status" value="1"/>
</dbReference>
<protein>
    <recommendedName>
        <fullName evidence="5">Phosphate-selective porin O and P</fullName>
    </recommendedName>
</protein>